<keyword evidence="3" id="KW-0333">Golgi apparatus</keyword>
<dbReference type="AlphaFoldDB" id="A0A5E4QHN2"/>
<sequence>MNISERKKIPAAPTLAATGNLLSSVAPPSELPNFITSSIAPVAEHQTEPTEIAQNVSELTKSQDVTPIPMDVSPQTPDTFSPVIPLAKGQPTLSVRSPEESDTIQSPEPSHDYTPDVDRIGDIMPGSGLMTWVKGAVSGGGLLQKVAEKAKSSVDSMITTLDPQMKEYLRSGGDFHVVVASDKDIKVSPVREAFQTVFGKATVVGEAAHSDVTATQPVGYASAYAAAKQRIAHIRSSSASVNNNVPVVAIESFLHEAIADRWYEVSLIVLTQPSLDIELHVQSQGTPVPAAAALAARDSTPADYEHAQTGYSTTIGRIMADNLQVAHTEWQQASTGVSRREALLLAARSLAGSYRNILAISAAQP</sequence>
<proteinExistence type="inferred from homology"/>
<dbReference type="GO" id="GO:0034237">
    <property type="term" value="F:protein kinase A regulatory subunit binding"/>
    <property type="evidence" value="ECO:0007669"/>
    <property type="project" value="TreeGrafter"/>
</dbReference>
<organism evidence="6 7">
    <name type="scientific">Leptidea sinapis</name>
    <dbReference type="NCBI Taxonomy" id="189913"/>
    <lineage>
        <taxon>Eukaryota</taxon>
        <taxon>Metazoa</taxon>
        <taxon>Ecdysozoa</taxon>
        <taxon>Arthropoda</taxon>
        <taxon>Hexapoda</taxon>
        <taxon>Insecta</taxon>
        <taxon>Pterygota</taxon>
        <taxon>Neoptera</taxon>
        <taxon>Endopterygota</taxon>
        <taxon>Lepidoptera</taxon>
        <taxon>Glossata</taxon>
        <taxon>Ditrysia</taxon>
        <taxon>Papilionoidea</taxon>
        <taxon>Pieridae</taxon>
        <taxon>Dismorphiinae</taxon>
        <taxon>Leptidea</taxon>
    </lineage>
</organism>
<evidence type="ECO:0000313" key="6">
    <source>
        <dbReference type="EMBL" id="VVC97003.1"/>
    </source>
</evidence>
<dbReference type="Pfam" id="PF01931">
    <property type="entry name" value="NTPase_I-T"/>
    <property type="match status" value="1"/>
</dbReference>
<comment type="subcellular location">
    <subcellularLocation>
        <location evidence="1">Golgi apparatus</location>
    </subcellularLocation>
</comment>
<protein>
    <recommendedName>
        <fullName evidence="5">Non-canonical purine NTP phosphatase/PRRC1 domain-containing protein</fullName>
    </recommendedName>
</protein>
<dbReference type="SUPFAM" id="SSF52972">
    <property type="entry name" value="ITPase-like"/>
    <property type="match status" value="1"/>
</dbReference>
<evidence type="ECO:0000259" key="5">
    <source>
        <dbReference type="Pfam" id="PF01931"/>
    </source>
</evidence>
<feature type="region of interest" description="Disordered" evidence="4">
    <location>
        <begin position="85"/>
        <end position="115"/>
    </location>
</feature>
<comment type="similarity">
    <text evidence="2">Belongs to the PRRC1 family.</text>
</comment>
<keyword evidence="7" id="KW-1185">Reference proteome</keyword>
<dbReference type="PANTHER" id="PTHR23276">
    <property type="entry name" value="PROTEIN PRRC1"/>
    <property type="match status" value="1"/>
</dbReference>
<dbReference type="InterPro" id="IPR026533">
    <property type="entry name" value="NTPase/PRRC1"/>
</dbReference>
<evidence type="ECO:0000313" key="7">
    <source>
        <dbReference type="Proteomes" id="UP000324832"/>
    </source>
</evidence>
<dbReference type="EMBL" id="FZQP02002990">
    <property type="protein sequence ID" value="VVC97003.1"/>
    <property type="molecule type" value="Genomic_DNA"/>
</dbReference>
<dbReference type="GO" id="GO:0005794">
    <property type="term" value="C:Golgi apparatus"/>
    <property type="evidence" value="ECO:0007669"/>
    <property type="project" value="UniProtKB-SubCell"/>
</dbReference>
<name>A0A5E4QHN2_9NEOP</name>
<feature type="region of interest" description="Disordered" evidence="4">
    <location>
        <begin position="1"/>
        <end position="29"/>
    </location>
</feature>
<feature type="domain" description="Non-canonical purine NTP phosphatase/PRRC1" evidence="5">
    <location>
        <begin position="181"/>
        <end position="274"/>
    </location>
</feature>
<evidence type="ECO:0000256" key="3">
    <source>
        <dbReference type="ARBA" id="ARBA00023034"/>
    </source>
</evidence>
<dbReference type="InterPro" id="IPR029001">
    <property type="entry name" value="ITPase-like_fam"/>
</dbReference>
<dbReference type="InterPro" id="IPR026534">
    <property type="entry name" value="PRRC1"/>
</dbReference>
<evidence type="ECO:0000256" key="4">
    <source>
        <dbReference type="SAM" id="MobiDB-lite"/>
    </source>
</evidence>
<accession>A0A5E4QHN2</accession>
<dbReference type="PANTHER" id="PTHR23276:SF2">
    <property type="entry name" value="PROTEIN PRRC1"/>
    <property type="match status" value="1"/>
</dbReference>
<gene>
    <name evidence="6" type="ORF">LSINAPIS_LOCUS8386</name>
</gene>
<reference evidence="6 7" key="1">
    <citation type="submission" date="2017-07" db="EMBL/GenBank/DDBJ databases">
        <authorList>
            <person name="Talla V."/>
            <person name="Backstrom N."/>
        </authorList>
    </citation>
    <scope>NUCLEOTIDE SEQUENCE [LARGE SCALE GENOMIC DNA]</scope>
</reference>
<evidence type="ECO:0000256" key="2">
    <source>
        <dbReference type="ARBA" id="ARBA00010298"/>
    </source>
</evidence>
<dbReference type="Gene3D" id="3.90.950.10">
    <property type="match status" value="1"/>
</dbReference>
<dbReference type="Proteomes" id="UP000324832">
    <property type="component" value="Unassembled WGS sequence"/>
</dbReference>
<evidence type="ECO:0000256" key="1">
    <source>
        <dbReference type="ARBA" id="ARBA00004555"/>
    </source>
</evidence>